<dbReference type="EMBL" id="VYYT01000007">
    <property type="protein sequence ID" value="KAK2778953.1"/>
    <property type="molecule type" value="Genomic_DNA"/>
</dbReference>
<proteinExistence type="predicted"/>
<accession>A0AAD9YUZ6</accession>
<name>A0AAD9YUZ6_COLKA</name>
<gene>
    <name evidence="1" type="ORF">CKAH01_11544</name>
</gene>
<comment type="caution">
    <text evidence="1">The sequence shown here is derived from an EMBL/GenBank/DDBJ whole genome shotgun (WGS) entry which is preliminary data.</text>
</comment>
<keyword evidence="2" id="KW-1185">Reference proteome</keyword>
<organism evidence="1 2">
    <name type="scientific">Colletotrichum kahawae</name>
    <name type="common">Coffee berry disease fungus</name>
    <dbReference type="NCBI Taxonomy" id="34407"/>
    <lineage>
        <taxon>Eukaryota</taxon>
        <taxon>Fungi</taxon>
        <taxon>Dikarya</taxon>
        <taxon>Ascomycota</taxon>
        <taxon>Pezizomycotina</taxon>
        <taxon>Sordariomycetes</taxon>
        <taxon>Hypocreomycetidae</taxon>
        <taxon>Glomerellales</taxon>
        <taxon>Glomerellaceae</taxon>
        <taxon>Colletotrichum</taxon>
        <taxon>Colletotrichum gloeosporioides species complex</taxon>
    </lineage>
</organism>
<dbReference type="AlphaFoldDB" id="A0AAD9YUZ6"/>
<protein>
    <submittedName>
        <fullName evidence="1">Uncharacterized protein</fullName>
    </submittedName>
</protein>
<evidence type="ECO:0000313" key="2">
    <source>
        <dbReference type="Proteomes" id="UP001281614"/>
    </source>
</evidence>
<evidence type="ECO:0000313" key="1">
    <source>
        <dbReference type="EMBL" id="KAK2778953.1"/>
    </source>
</evidence>
<reference evidence="1" key="1">
    <citation type="submission" date="2023-02" db="EMBL/GenBank/DDBJ databases">
        <title>Colletotrichum kahawae CIFC_Que2 genome sequencing and assembly.</title>
        <authorList>
            <person name="Baroncelli R."/>
        </authorList>
    </citation>
    <scope>NUCLEOTIDE SEQUENCE</scope>
    <source>
        <strain evidence="1">CIFC_Que2</strain>
    </source>
</reference>
<dbReference type="Proteomes" id="UP001281614">
    <property type="component" value="Unassembled WGS sequence"/>
</dbReference>
<sequence>MAKTVARRLMSYLGQSTKPSSILAMTFLGRRRLFLAPPMIRRKPPGLDLTTQTSPSIIIFATYGPSVTAMNRDSLALRRNSAR</sequence>